<evidence type="ECO:0000256" key="1">
    <source>
        <dbReference type="ARBA" id="ARBA00022475"/>
    </source>
</evidence>
<evidence type="ECO:0000256" key="7">
    <source>
        <dbReference type="ARBA" id="ARBA00023170"/>
    </source>
</evidence>
<comment type="function">
    <text evidence="9">Involved in targeting and insertion of nascent membrane proteins into the cytoplasmic membrane. Acts as a receptor for the complex formed by the signal recognition particle (SRP) and the ribosome-nascent chain (RNC).</text>
</comment>
<evidence type="ECO:0000313" key="11">
    <source>
        <dbReference type="EMBL" id="GMA19252.1"/>
    </source>
</evidence>
<dbReference type="InterPro" id="IPR036225">
    <property type="entry name" value="SRP/SRP_N"/>
</dbReference>
<evidence type="ECO:0000256" key="8">
    <source>
        <dbReference type="ARBA" id="ARBA00048027"/>
    </source>
</evidence>
<name>A0ABQ6HM70_9MICO</name>
<evidence type="ECO:0000259" key="10">
    <source>
        <dbReference type="PROSITE" id="PS00300"/>
    </source>
</evidence>
<comment type="subunit">
    <text evidence="9">Part of the signal recognition particle protein translocation system, which is composed of SRP and FtsY.</text>
</comment>
<reference evidence="12" key="1">
    <citation type="journal article" date="2019" name="Int. J. Syst. Evol. Microbiol.">
        <title>The Global Catalogue of Microorganisms (GCM) 10K type strain sequencing project: providing services to taxonomists for standard genome sequencing and annotation.</title>
        <authorList>
            <consortium name="The Broad Institute Genomics Platform"/>
            <consortium name="The Broad Institute Genome Sequencing Center for Infectious Disease"/>
            <person name="Wu L."/>
            <person name="Ma J."/>
        </authorList>
    </citation>
    <scope>NUCLEOTIDE SEQUENCE [LARGE SCALE GENOMIC DNA]</scope>
    <source>
        <strain evidence="12">NBRC 105830</strain>
    </source>
</reference>
<dbReference type="InterPro" id="IPR027417">
    <property type="entry name" value="P-loop_NTPase"/>
</dbReference>
<dbReference type="SMART" id="SM00382">
    <property type="entry name" value="AAA"/>
    <property type="match status" value="1"/>
</dbReference>
<protein>
    <recommendedName>
        <fullName evidence="9">Signal recognition particle receptor FtsY</fullName>
        <shortName evidence="9">SRP receptor</shortName>
        <ecNumber evidence="9">3.6.5.4</ecNumber>
    </recommendedName>
</protein>
<accession>A0ABQ6HM70</accession>
<dbReference type="Proteomes" id="UP001157109">
    <property type="component" value="Unassembled WGS sequence"/>
</dbReference>
<dbReference type="Pfam" id="PF02881">
    <property type="entry name" value="SRP54_N"/>
    <property type="match status" value="1"/>
</dbReference>
<dbReference type="EMBL" id="BSUJ01000001">
    <property type="protein sequence ID" value="GMA19252.1"/>
    <property type="molecule type" value="Genomic_DNA"/>
</dbReference>
<evidence type="ECO:0000256" key="6">
    <source>
        <dbReference type="ARBA" id="ARBA00023136"/>
    </source>
</evidence>
<comment type="catalytic activity">
    <reaction evidence="8 9">
        <text>GTP + H2O = GDP + phosphate + H(+)</text>
        <dbReference type="Rhea" id="RHEA:19669"/>
        <dbReference type="ChEBI" id="CHEBI:15377"/>
        <dbReference type="ChEBI" id="CHEBI:15378"/>
        <dbReference type="ChEBI" id="CHEBI:37565"/>
        <dbReference type="ChEBI" id="CHEBI:43474"/>
        <dbReference type="ChEBI" id="CHEBI:58189"/>
        <dbReference type="EC" id="3.6.5.4"/>
    </reaction>
</comment>
<keyword evidence="2 9" id="KW-0963">Cytoplasm</keyword>
<feature type="domain" description="SRP54-type proteins GTP-binding" evidence="10">
    <location>
        <begin position="279"/>
        <end position="292"/>
    </location>
</feature>
<gene>
    <name evidence="9" type="primary">ftsY</name>
    <name evidence="11" type="ORF">GCM10025862_12730</name>
</gene>
<keyword evidence="5 9" id="KW-0342">GTP-binding</keyword>
<evidence type="ECO:0000256" key="3">
    <source>
        <dbReference type="ARBA" id="ARBA00022741"/>
    </source>
</evidence>
<dbReference type="RefSeq" id="WP_431308203.1">
    <property type="nucleotide sequence ID" value="NZ_BSUJ01000001.1"/>
</dbReference>
<keyword evidence="4 9" id="KW-0378">Hydrolase</keyword>
<sequence length="306" mass="32584">MRKLRSRLARSNTAFGRALLGLLSSGKLDEEAWEEVEETLLLSDLGTQATSELMASLKTQVKVDGSSAEDEVRTWLREDLVRLVDPTMDRRIASSRRPTDDGEGRPAVIMVVGVNGTGKTTTVGKLARVLVAEDRDVLLGAADTFRAAAADQLQTWGARVGVPTVRSDRESADPAAVAFDAVKAGIEGEVDVVILDTAGRLHNKTNLMDELGKIKRVVEKQSPVDEVILVLDATTGQNGLRQAEVFAQEVAITGIALTKLDGTAKGGIVVAVQRQLGVPVKLVGLGEGPDDLAPFDPVAFVDAILE</sequence>
<dbReference type="Gene3D" id="3.40.50.300">
    <property type="entry name" value="P-loop containing nucleotide triphosphate hydrolases"/>
    <property type="match status" value="1"/>
</dbReference>
<dbReference type="SUPFAM" id="SSF52540">
    <property type="entry name" value="P-loop containing nucleoside triphosphate hydrolases"/>
    <property type="match status" value="1"/>
</dbReference>
<comment type="caution">
    <text evidence="11">The sequence shown here is derived from an EMBL/GenBank/DDBJ whole genome shotgun (WGS) entry which is preliminary data.</text>
</comment>
<dbReference type="EC" id="3.6.5.4" evidence="9"/>
<feature type="binding site" evidence="9">
    <location>
        <begin position="258"/>
        <end position="261"/>
    </location>
    <ligand>
        <name>GTP</name>
        <dbReference type="ChEBI" id="CHEBI:37565"/>
    </ligand>
</feature>
<dbReference type="SUPFAM" id="SSF47364">
    <property type="entry name" value="Domain of the SRP/SRP receptor G-proteins"/>
    <property type="match status" value="1"/>
</dbReference>
<feature type="binding site" evidence="9">
    <location>
        <begin position="196"/>
        <end position="200"/>
    </location>
    <ligand>
        <name>GTP</name>
        <dbReference type="ChEBI" id="CHEBI:37565"/>
    </ligand>
</feature>
<dbReference type="Pfam" id="PF00448">
    <property type="entry name" value="SRP54"/>
    <property type="match status" value="1"/>
</dbReference>
<evidence type="ECO:0000313" key="12">
    <source>
        <dbReference type="Proteomes" id="UP001157109"/>
    </source>
</evidence>
<evidence type="ECO:0000256" key="5">
    <source>
        <dbReference type="ARBA" id="ARBA00023134"/>
    </source>
</evidence>
<dbReference type="InterPro" id="IPR013822">
    <property type="entry name" value="Signal_recog_particl_SRP54_hlx"/>
</dbReference>
<evidence type="ECO:0000256" key="9">
    <source>
        <dbReference type="HAMAP-Rule" id="MF_00920"/>
    </source>
</evidence>
<dbReference type="PANTHER" id="PTHR43134">
    <property type="entry name" value="SIGNAL RECOGNITION PARTICLE RECEPTOR SUBUNIT ALPHA"/>
    <property type="match status" value="1"/>
</dbReference>
<evidence type="ECO:0000256" key="2">
    <source>
        <dbReference type="ARBA" id="ARBA00022490"/>
    </source>
</evidence>
<keyword evidence="1 9" id="KW-1003">Cell membrane</keyword>
<dbReference type="InterPro" id="IPR042101">
    <property type="entry name" value="SRP54_N_sf"/>
</dbReference>
<dbReference type="SMART" id="SM00962">
    <property type="entry name" value="SRP54"/>
    <property type="match status" value="1"/>
</dbReference>
<proteinExistence type="inferred from homology"/>
<feature type="binding site" evidence="9">
    <location>
        <begin position="113"/>
        <end position="120"/>
    </location>
    <ligand>
        <name>GTP</name>
        <dbReference type="ChEBI" id="CHEBI:37565"/>
    </ligand>
</feature>
<dbReference type="PANTHER" id="PTHR43134:SF1">
    <property type="entry name" value="SIGNAL RECOGNITION PARTICLE RECEPTOR SUBUNIT ALPHA"/>
    <property type="match status" value="1"/>
</dbReference>
<dbReference type="HAMAP" id="MF_00920">
    <property type="entry name" value="FtsY"/>
    <property type="match status" value="1"/>
</dbReference>
<keyword evidence="6 9" id="KW-0472">Membrane</keyword>
<dbReference type="NCBIfam" id="TIGR00064">
    <property type="entry name" value="ftsY"/>
    <property type="match status" value="1"/>
</dbReference>
<dbReference type="PROSITE" id="PS00300">
    <property type="entry name" value="SRP54"/>
    <property type="match status" value="1"/>
</dbReference>
<dbReference type="InterPro" id="IPR004390">
    <property type="entry name" value="SR_rcpt_FtsY"/>
</dbReference>
<organism evidence="11 12">
    <name type="scientific">Arsenicicoccus piscis</name>
    <dbReference type="NCBI Taxonomy" id="673954"/>
    <lineage>
        <taxon>Bacteria</taxon>
        <taxon>Bacillati</taxon>
        <taxon>Actinomycetota</taxon>
        <taxon>Actinomycetes</taxon>
        <taxon>Micrococcales</taxon>
        <taxon>Intrasporangiaceae</taxon>
        <taxon>Arsenicicoccus</taxon>
    </lineage>
</organism>
<keyword evidence="12" id="KW-1185">Reference proteome</keyword>
<evidence type="ECO:0000256" key="4">
    <source>
        <dbReference type="ARBA" id="ARBA00022801"/>
    </source>
</evidence>
<comment type="subcellular location">
    <subcellularLocation>
        <location evidence="9">Cell membrane</location>
        <topology evidence="9">Peripheral membrane protein</topology>
        <orientation evidence="9">Cytoplasmic side</orientation>
    </subcellularLocation>
    <subcellularLocation>
        <location evidence="9">Cytoplasm</location>
    </subcellularLocation>
</comment>
<comment type="similarity">
    <text evidence="9">Belongs to the GTP-binding SRP family. FtsY subfamily.</text>
</comment>
<keyword evidence="3 9" id="KW-0547">Nucleotide-binding</keyword>
<dbReference type="InterPro" id="IPR003593">
    <property type="entry name" value="AAA+_ATPase"/>
</dbReference>
<dbReference type="SMART" id="SM00963">
    <property type="entry name" value="SRP54_N"/>
    <property type="match status" value="1"/>
</dbReference>
<dbReference type="InterPro" id="IPR000897">
    <property type="entry name" value="SRP54_GTPase_dom"/>
</dbReference>
<keyword evidence="7 9" id="KW-0675">Receptor</keyword>
<dbReference type="Gene3D" id="1.20.120.140">
    <property type="entry name" value="Signal recognition particle SRP54, nucleotide-binding domain"/>
    <property type="match status" value="1"/>
</dbReference>